<organism evidence="3 4">
    <name type="scientific">Asticcacaulis excentricus (strain ATCC 15261 / DSM 4724 / KCTC 12464 / NCIMB 9791 / VKM B-1370 / CB 48)</name>
    <dbReference type="NCBI Taxonomy" id="573065"/>
    <lineage>
        <taxon>Bacteria</taxon>
        <taxon>Pseudomonadati</taxon>
        <taxon>Pseudomonadota</taxon>
        <taxon>Alphaproteobacteria</taxon>
        <taxon>Caulobacterales</taxon>
        <taxon>Caulobacteraceae</taxon>
        <taxon>Asticcacaulis</taxon>
    </lineage>
</organism>
<feature type="transmembrane region" description="Helical" evidence="1">
    <location>
        <begin position="109"/>
        <end position="129"/>
    </location>
</feature>
<keyword evidence="1" id="KW-0472">Membrane</keyword>
<protein>
    <recommendedName>
        <fullName evidence="2">DUF2231 domain-containing protein</fullName>
    </recommendedName>
</protein>
<feature type="transmembrane region" description="Helical" evidence="1">
    <location>
        <begin position="80"/>
        <end position="97"/>
    </location>
</feature>
<dbReference type="KEGG" id="aex:Astex_3832"/>
<accession>E8RW19</accession>
<feature type="transmembrane region" description="Helical" evidence="1">
    <location>
        <begin position="149"/>
        <end position="168"/>
    </location>
</feature>
<name>E8RW19_ASTEC</name>
<geneLocation type="plasmid" evidence="3 4">
    <name>pASTEX02</name>
</geneLocation>
<feature type="domain" description="DUF2231" evidence="2">
    <location>
        <begin position="45"/>
        <end position="169"/>
    </location>
</feature>
<dbReference type="InterPro" id="IPR019251">
    <property type="entry name" value="DUF2231_TM"/>
</dbReference>
<dbReference type="HOGENOM" id="CLU_107155_5_0_5"/>
<feature type="transmembrane region" description="Helical" evidence="1">
    <location>
        <begin position="47"/>
        <end position="68"/>
    </location>
</feature>
<keyword evidence="4" id="KW-1185">Reference proteome</keyword>
<evidence type="ECO:0000259" key="2">
    <source>
        <dbReference type="Pfam" id="PF09990"/>
    </source>
</evidence>
<reference evidence="4" key="1">
    <citation type="submission" date="2010-12" db="EMBL/GenBank/DDBJ databases">
        <title>Complete sequence of plasmid 2 of Asticcacaulis excentricus CB 48.</title>
        <authorList>
            <consortium name="US DOE Joint Genome Institute"/>
            <person name="Lucas S."/>
            <person name="Copeland A."/>
            <person name="Lapidus A."/>
            <person name="Cheng J.-F."/>
            <person name="Bruce D."/>
            <person name="Goodwin L."/>
            <person name="Pitluck S."/>
            <person name="Teshima H."/>
            <person name="Davenport K."/>
            <person name="Detter J.C."/>
            <person name="Han C."/>
            <person name="Tapia R."/>
            <person name="Land M."/>
            <person name="Hauser L."/>
            <person name="Jeffries C."/>
            <person name="Kyrpides N."/>
            <person name="Ivanova N."/>
            <person name="Ovchinnikova G."/>
            <person name="Brun Y.V."/>
            <person name="Woyke T."/>
        </authorList>
    </citation>
    <scope>NUCLEOTIDE SEQUENCE [LARGE SCALE GENOMIC DNA]</scope>
    <source>
        <strain evidence="4">ATCC 15261 / DSM 4724 / KCTC 12464 / NCIMB 9791 / VKM B-1370 / CB 48</strain>
        <plasmid evidence="4">pASTEX02</plasmid>
    </source>
</reference>
<proteinExistence type="predicted"/>
<keyword evidence="1" id="KW-1133">Transmembrane helix</keyword>
<dbReference type="AlphaFoldDB" id="E8RW19"/>
<keyword evidence="3" id="KW-0614">Plasmid</keyword>
<keyword evidence="1" id="KW-0812">Transmembrane</keyword>
<evidence type="ECO:0000256" key="1">
    <source>
        <dbReference type="SAM" id="Phobius"/>
    </source>
</evidence>
<dbReference type="Pfam" id="PF09990">
    <property type="entry name" value="DUF2231"/>
    <property type="match status" value="1"/>
</dbReference>
<evidence type="ECO:0000313" key="4">
    <source>
        <dbReference type="Proteomes" id="UP000001492"/>
    </source>
</evidence>
<dbReference type="Proteomes" id="UP000001492">
    <property type="component" value="Plasmid pASTEX02"/>
</dbReference>
<evidence type="ECO:0000313" key="3">
    <source>
        <dbReference type="EMBL" id="ADU15441.1"/>
    </source>
</evidence>
<dbReference type="EMBL" id="CP002398">
    <property type="protein sequence ID" value="ADU15441.1"/>
    <property type="molecule type" value="Genomic_DNA"/>
</dbReference>
<sequence>MSDMPGMEMSWPTATDSGMSMGMDMNKPKPTTYVGRLVAWLGAWHPALIHFPIALTLVVAFLELAGAVRKQPLYTAANKILLALAALGAFVAAPAGWMDAGWPTAQDELVLTLHRWTGTAIPFLLLALWYFKRPAEVAATRPSSRGYEILLALAVVVILTQAFMGGEITHGAGHMNF</sequence>
<gene>
    <name evidence="3" type="ordered locus">Astex_3832</name>
</gene>